<accession>A0A6J7Q5U6</accession>
<dbReference type="EMBL" id="CAFBQG010000005">
    <property type="protein sequence ID" value="CAB5044175.1"/>
    <property type="molecule type" value="Genomic_DNA"/>
</dbReference>
<keyword evidence="1" id="KW-0812">Transmembrane</keyword>
<keyword evidence="1" id="KW-1133">Transmembrane helix</keyword>
<dbReference type="EMBL" id="CAEZZD010000072">
    <property type="protein sequence ID" value="CAB4748681.1"/>
    <property type="molecule type" value="Genomic_DNA"/>
</dbReference>
<feature type="transmembrane region" description="Helical" evidence="1">
    <location>
        <begin position="61"/>
        <end position="88"/>
    </location>
</feature>
<evidence type="ECO:0000313" key="8">
    <source>
        <dbReference type="EMBL" id="CAB5012315.1"/>
    </source>
</evidence>
<dbReference type="EMBL" id="CAFAAO010000002">
    <property type="protein sequence ID" value="CAB4795420.1"/>
    <property type="molecule type" value="Genomic_DNA"/>
</dbReference>
<dbReference type="EMBL" id="CAEZYC010000039">
    <property type="protein sequence ID" value="CAB4709443.1"/>
    <property type="molecule type" value="Genomic_DNA"/>
</dbReference>
<evidence type="ECO:0000313" key="7">
    <source>
        <dbReference type="EMBL" id="CAB4846699.1"/>
    </source>
</evidence>
<dbReference type="GO" id="GO:0016020">
    <property type="term" value="C:membrane"/>
    <property type="evidence" value="ECO:0007669"/>
    <property type="project" value="InterPro"/>
</dbReference>
<dbReference type="GO" id="GO:0016780">
    <property type="term" value="F:phosphotransferase activity, for other substituted phosphate groups"/>
    <property type="evidence" value="ECO:0007669"/>
    <property type="project" value="InterPro"/>
</dbReference>
<evidence type="ECO:0000313" key="2">
    <source>
        <dbReference type="EMBL" id="CAB4330365.1"/>
    </source>
</evidence>
<organism evidence="8">
    <name type="scientific">freshwater metagenome</name>
    <dbReference type="NCBI Taxonomy" id="449393"/>
    <lineage>
        <taxon>unclassified sequences</taxon>
        <taxon>metagenomes</taxon>
        <taxon>ecological metagenomes</taxon>
    </lineage>
</organism>
<dbReference type="Gene3D" id="1.20.120.1760">
    <property type="match status" value="1"/>
</dbReference>
<proteinExistence type="predicted"/>
<evidence type="ECO:0000256" key="1">
    <source>
        <dbReference type="SAM" id="Phobius"/>
    </source>
</evidence>
<evidence type="ECO:0000313" key="3">
    <source>
        <dbReference type="EMBL" id="CAB4338264.1"/>
    </source>
</evidence>
<dbReference type="EMBL" id="CAFBIX010000009">
    <property type="protein sequence ID" value="CAB4846699.1"/>
    <property type="molecule type" value="Genomic_DNA"/>
</dbReference>
<evidence type="ECO:0000313" key="9">
    <source>
        <dbReference type="EMBL" id="CAB5044175.1"/>
    </source>
</evidence>
<dbReference type="InterPro" id="IPR043130">
    <property type="entry name" value="CDP-OH_PTrfase_TM_dom"/>
</dbReference>
<name>A0A6J7Q5U6_9ZZZZ</name>
<dbReference type="AlphaFoldDB" id="A0A6J7Q5U6"/>
<evidence type="ECO:0000313" key="6">
    <source>
        <dbReference type="EMBL" id="CAB4795420.1"/>
    </source>
</evidence>
<dbReference type="EMBL" id="CAESAI010000002">
    <property type="protein sequence ID" value="CAB4330365.1"/>
    <property type="molecule type" value="Genomic_DNA"/>
</dbReference>
<dbReference type="GO" id="GO:0008654">
    <property type="term" value="P:phospholipid biosynthetic process"/>
    <property type="evidence" value="ECO:0007669"/>
    <property type="project" value="InterPro"/>
</dbReference>
<dbReference type="InterPro" id="IPR000462">
    <property type="entry name" value="CDP-OH_P_trans"/>
</dbReference>
<evidence type="ECO:0000313" key="4">
    <source>
        <dbReference type="EMBL" id="CAB4709443.1"/>
    </source>
</evidence>
<gene>
    <name evidence="4" type="ORF">UFOPK2648_00802</name>
    <name evidence="5" type="ORF">UFOPK2824_00578</name>
    <name evidence="6" type="ORF">UFOPK3037_00253</name>
    <name evidence="7" type="ORF">UFOPK3278_00409</name>
    <name evidence="2" type="ORF">UFOPK3406_00119</name>
    <name evidence="3" type="ORF">UFOPK3925_00754</name>
    <name evidence="8" type="ORF">UFOPK4097_00390</name>
    <name evidence="9" type="ORF">UFOPK4301_00095</name>
</gene>
<feature type="transmembrane region" description="Helical" evidence="1">
    <location>
        <begin position="209"/>
        <end position="228"/>
    </location>
</feature>
<feature type="transmembrane region" description="Helical" evidence="1">
    <location>
        <begin position="240"/>
        <end position="261"/>
    </location>
</feature>
<dbReference type="EMBL" id="CAFBPK010000004">
    <property type="protein sequence ID" value="CAB5012315.1"/>
    <property type="molecule type" value="Genomic_DNA"/>
</dbReference>
<reference evidence="8" key="1">
    <citation type="submission" date="2020-05" db="EMBL/GenBank/DDBJ databases">
        <authorList>
            <person name="Chiriac C."/>
            <person name="Salcher M."/>
            <person name="Ghai R."/>
            <person name="Kavagutti S V."/>
        </authorList>
    </citation>
    <scope>NUCLEOTIDE SEQUENCE</scope>
</reference>
<dbReference type="Pfam" id="PF01066">
    <property type="entry name" value="CDP-OH_P_transf"/>
    <property type="match status" value="1"/>
</dbReference>
<sequence length="267" mass="28698">MNTLRPTNPSVAQIKEVVWPTEIRGRQSSEHWLNEVYLRKVSPYQTRILLKAGFTANGVTYLMIASGFAAGLALLIPGLTGGLLAALLGQFQMLLDCSDGEVARWRQTSSPTGVFLDKIGHYLAEGFIPIALGIRAAGGLGQLSDENMSFLVAGLVLSVLVLFNKALNDMVHVARAFNGLPKLSESPSVAAPQISALAKLRSLVRILPFNRIFHSIEMTLLIAVAAIIDLFLGDLAATQQLLQFMVIAAAVTVVGHIVAILNSSRLK</sequence>
<keyword evidence="1" id="KW-0472">Membrane</keyword>
<evidence type="ECO:0000313" key="5">
    <source>
        <dbReference type="EMBL" id="CAB4748681.1"/>
    </source>
</evidence>
<feature type="transmembrane region" description="Helical" evidence="1">
    <location>
        <begin position="148"/>
        <end position="167"/>
    </location>
</feature>
<protein>
    <submittedName>
        <fullName evidence="8">Unannotated protein</fullName>
    </submittedName>
</protein>
<dbReference type="EMBL" id="CAESAD010000004">
    <property type="protein sequence ID" value="CAB4338264.1"/>
    <property type="molecule type" value="Genomic_DNA"/>
</dbReference>